<evidence type="ECO:0000313" key="9">
    <source>
        <dbReference type="Proteomes" id="UP000281094"/>
    </source>
</evidence>
<dbReference type="PROSITE" id="PS51733">
    <property type="entry name" value="BPL_LPL_CATALYTIC"/>
    <property type="match status" value="1"/>
</dbReference>
<comment type="catalytic activity">
    <reaction evidence="6">
        <text>biotin + L-lysyl-[protein] + ATP = N(6)-biotinyl-L-lysyl-[protein] + AMP + diphosphate + H(+)</text>
        <dbReference type="Rhea" id="RHEA:11756"/>
        <dbReference type="Rhea" id="RHEA-COMP:9752"/>
        <dbReference type="Rhea" id="RHEA-COMP:10505"/>
        <dbReference type="ChEBI" id="CHEBI:15378"/>
        <dbReference type="ChEBI" id="CHEBI:29969"/>
        <dbReference type="ChEBI" id="CHEBI:30616"/>
        <dbReference type="ChEBI" id="CHEBI:33019"/>
        <dbReference type="ChEBI" id="CHEBI:57586"/>
        <dbReference type="ChEBI" id="CHEBI:83144"/>
        <dbReference type="ChEBI" id="CHEBI:456215"/>
        <dbReference type="EC" id="6.3.4.15"/>
    </reaction>
</comment>
<gene>
    <name evidence="8" type="ORF">D8780_05155</name>
</gene>
<name>A0A3L7JGR9_9HYPH</name>
<keyword evidence="4" id="KW-0092">Biotin</keyword>
<keyword evidence="9" id="KW-1185">Reference proteome</keyword>
<keyword evidence="2" id="KW-0547">Nucleotide-binding</keyword>
<dbReference type="InterPro" id="IPR045864">
    <property type="entry name" value="aa-tRNA-synth_II/BPL/LPL"/>
</dbReference>
<dbReference type="InterPro" id="IPR008988">
    <property type="entry name" value="Transcriptional_repressor_C"/>
</dbReference>
<dbReference type="EMBL" id="RCWN01000001">
    <property type="protein sequence ID" value="RLQ87682.1"/>
    <property type="molecule type" value="Genomic_DNA"/>
</dbReference>
<evidence type="ECO:0000256" key="6">
    <source>
        <dbReference type="ARBA" id="ARBA00047846"/>
    </source>
</evidence>
<dbReference type="SUPFAM" id="SSF50037">
    <property type="entry name" value="C-terminal domain of transcriptional repressors"/>
    <property type="match status" value="1"/>
</dbReference>
<dbReference type="Gene3D" id="3.30.930.10">
    <property type="entry name" value="Bira Bifunctional Protein, Domain 2"/>
    <property type="match status" value="1"/>
</dbReference>
<accession>A0A3L7JGR9</accession>
<evidence type="ECO:0000259" key="7">
    <source>
        <dbReference type="PROSITE" id="PS51733"/>
    </source>
</evidence>
<dbReference type="GO" id="GO:0005524">
    <property type="term" value="F:ATP binding"/>
    <property type="evidence" value="ECO:0007669"/>
    <property type="project" value="UniProtKB-KW"/>
</dbReference>
<dbReference type="SUPFAM" id="SSF55681">
    <property type="entry name" value="Class II aaRS and biotin synthetases"/>
    <property type="match status" value="1"/>
</dbReference>
<evidence type="ECO:0000256" key="1">
    <source>
        <dbReference type="ARBA" id="ARBA00022598"/>
    </source>
</evidence>
<protein>
    <recommendedName>
        <fullName evidence="5">biotin--[biotin carboxyl-carrier protein] ligase</fullName>
        <ecNumber evidence="5">6.3.4.15</ecNumber>
    </recommendedName>
</protein>
<keyword evidence="3" id="KW-0067">ATP-binding</keyword>
<dbReference type="InterPro" id="IPR003142">
    <property type="entry name" value="BPL_C"/>
</dbReference>
<proteinExistence type="predicted"/>
<dbReference type="EC" id="6.3.4.15" evidence="5"/>
<evidence type="ECO:0000256" key="5">
    <source>
        <dbReference type="ARBA" id="ARBA00024227"/>
    </source>
</evidence>
<dbReference type="NCBIfam" id="TIGR00121">
    <property type="entry name" value="birA_ligase"/>
    <property type="match status" value="1"/>
</dbReference>
<keyword evidence="1 8" id="KW-0436">Ligase</keyword>
<dbReference type="AlphaFoldDB" id="A0A3L7JGR9"/>
<dbReference type="Proteomes" id="UP000281094">
    <property type="component" value="Unassembled WGS sequence"/>
</dbReference>
<dbReference type="PANTHER" id="PTHR12835:SF5">
    <property type="entry name" value="BIOTIN--PROTEIN LIGASE"/>
    <property type="match status" value="1"/>
</dbReference>
<feature type="domain" description="BPL/LPL catalytic" evidence="7">
    <location>
        <begin position="20"/>
        <end position="200"/>
    </location>
</feature>
<evidence type="ECO:0000256" key="3">
    <source>
        <dbReference type="ARBA" id="ARBA00022840"/>
    </source>
</evidence>
<dbReference type="PANTHER" id="PTHR12835">
    <property type="entry name" value="BIOTIN PROTEIN LIGASE"/>
    <property type="match status" value="1"/>
</dbReference>
<sequence>MLRRVTEAGTSSTDELKADPLWPEGVGLVLLNEVDSTNAEARRQENLGLDGPFWVMARRQLAGRARRGRNWVSEAGNLYASLLLPMTSESSAIGTLPLVAALAVHRAIEQVLPHHEQRLRLKWPNDVLIGGAKVNGILLEAGGSMRQRSIIIGCGINCAHHPDNPAYPATDLLAEGVDITPAQLLPRLARQINDCLVLWSEGRNFETIRQLWLERAQGVGMPIRVNMETTTLTGRFAGLDSEGYLLLERSNGELSRISAGDLFFQTRYE</sequence>
<comment type="caution">
    <text evidence="8">The sequence shown here is derived from an EMBL/GenBank/DDBJ whole genome shotgun (WGS) entry which is preliminary data.</text>
</comment>
<dbReference type="Gene3D" id="2.30.30.100">
    <property type="match status" value="1"/>
</dbReference>
<evidence type="ECO:0000313" key="8">
    <source>
        <dbReference type="EMBL" id="RLQ87682.1"/>
    </source>
</evidence>
<organism evidence="8 9">
    <name type="scientific">Notoacmeibacter ruber</name>
    <dbReference type="NCBI Taxonomy" id="2670375"/>
    <lineage>
        <taxon>Bacteria</taxon>
        <taxon>Pseudomonadati</taxon>
        <taxon>Pseudomonadota</taxon>
        <taxon>Alphaproteobacteria</taxon>
        <taxon>Hyphomicrobiales</taxon>
        <taxon>Notoacmeibacteraceae</taxon>
        <taxon>Notoacmeibacter</taxon>
    </lineage>
</organism>
<dbReference type="Pfam" id="PF03099">
    <property type="entry name" value="BPL_LplA_LipB"/>
    <property type="match status" value="1"/>
</dbReference>
<evidence type="ECO:0000256" key="2">
    <source>
        <dbReference type="ARBA" id="ARBA00022741"/>
    </source>
</evidence>
<dbReference type="GO" id="GO:0004077">
    <property type="term" value="F:biotin--[biotin carboxyl-carrier protein] ligase activity"/>
    <property type="evidence" value="ECO:0007669"/>
    <property type="project" value="UniProtKB-EC"/>
</dbReference>
<dbReference type="CDD" id="cd16442">
    <property type="entry name" value="BPL"/>
    <property type="match status" value="1"/>
</dbReference>
<reference evidence="8 9" key="1">
    <citation type="submission" date="2018-10" db="EMBL/GenBank/DDBJ databases">
        <title>Notoacmeibacter sp. M2BS9Y-3-1, whole genome shotgun sequence.</title>
        <authorList>
            <person name="Tuo L."/>
        </authorList>
    </citation>
    <scope>NUCLEOTIDE SEQUENCE [LARGE SCALE GENOMIC DNA]</scope>
    <source>
        <strain evidence="8 9">M2BS9Y-3-1</strain>
    </source>
</reference>
<dbReference type="Pfam" id="PF02237">
    <property type="entry name" value="BPL_C"/>
    <property type="match status" value="1"/>
</dbReference>
<dbReference type="InterPro" id="IPR004408">
    <property type="entry name" value="Biotin_CoA_COase_ligase"/>
</dbReference>
<dbReference type="GO" id="GO:0005737">
    <property type="term" value="C:cytoplasm"/>
    <property type="evidence" value="ECO:0007669"/>
    <property type="project" value="TreeGrafter"/>
</dbReference>
<dbReference type="InterPro" id="IPR004143">
    <property type="entry name" value="BPL_LPL_catalytic"/>
</dbReference>
<evidence type="ECO:0000256" key="4">
    <source>
        <dbReference type="ARBA" id="ARBA00023267"/>
    </source>
</evidence>